<gene>
    <name evidence="3" type="ORF">C8F04DRAFT_962172</name>
</gene>
<evidence type="ECO:0000259" key="2">
    <source>
        <dbReference type="PROSITE" id="PS50280"/>
    </source>
</evidence>
<comment type="caution">
    <text evidence="3">The sequence shown here is derived from an EMBL/GenBank/DDBJ whole genome shotgun (WGS) entry which is preliminary data.</text>
</comment>
<proteinExistence type="predicted"/>
<sequence length="429" mass="47513">MATDNTALAYPEGYKPPTQQDYDRRHHGTQEVIKFTSQPPVPDGSNEPWTVCLFHSGTKELLANLPGYPRPMLFPKKPAFRVADVPGKGKGLFSTRALSVGDAILTERPLLIWPRGLPLSFPKGFTHEQFVRLSLEENEKHLEVALERMRPEDSEAFRELANCHKEDGSGPLMGIVRTNALEVTGILPPGANEERQAYGATLRYISRLNHSCSPNTQPVFDKFSLSHQLFAVRDIEEGEELTFQYTDVAVSAAERNKELKSYDFVCTCASCTDAPASDARRAAITGFTPTAFIWAVDRALSDDWLLNKCREQLALIEVEGLQHLKKNFDAIKAIMEVYICLGDAENASKWAARVKKQIKWAKEGPDVSPLLDPTNISAYKAQPMWCMRVGDAPPGSVGKMFQEFAALAGRNGVKTLPGGSGFMLFPVGR</sequence>
<dbReference type="InterPro" id="IPR001214">
    <property type="entry name" value="SET_dom"/>
</dbReference>
<dbReference type="SUPFAM" id="SSF82199">
    <property type="entry name" value="SET domain"/>
    <property type="match status" value="1"/>
</dbReference>
<dbReference type="AlphaFoldDB" id="A0AAD6SLT8"/>
<accession>A0AAD6SLT8</accession>
<dbReference type="SMART" id="SM00317">
    <property type="entry name" value="SET"/>
    <property type="match status" value="1"/>
</dbReference>
<dbReference type="CDD" id="cd20071">
    <property type="entry name" value="SET_SMYD"/>
    <property type="match status" value="1"/>
</dbReference>
<evidence type="ECO:0000313" key="3">
    <source>
        <dbReference type="EMBL" id="KAJ7030043.1"/>
    </source>
</evidence>
<dbReference type="Gene3D" id="2.170.270.10">
    <property type="entry name" value="SET domain"/>
    <property type="match status" value="1"/>
</dbReference>
<evidence type="ECO:0000256" key="1">
    <source>
        <dbReference type="SAM" id="MobiDB-lite"/>
    </source>
</evidence>
<dbReference type="InterPro" id="IPR046341">
    <property type="entry name" value="SET_dom_sf"/>
</dbReference>
<evidence type="ECO:0000313" key="4">
    <source>
        <dbReference type="Proteomes" id="UP001218188"/>
    </source>
</evidence>
<dbReference type="PROSITE" id="PS50280">
    <property type="entry name" value="SET"/>
    <property type="match status" value="1"/>
</dbReference>
<dbReference type="PANTHER" id="PTHR47332">
    <property type="entry name" value="SET DOMAIN-CONTAINING PROTEIN 5"/>
    <property type="match status" value="1"/>
</dbReference>
<dbReference type="Proteomes" id="UP001218188">
    <property type="component" value="Unassembled WGS sequence"/>
</dbReference>
<reference evidence="3" key="1">
    <citation type="submission" date="2023-03" db="EMBL/GenBank/DDBJ databases">
        <title>Massive genome expansion in bonnet fungi (Mycena s.s.) driven by repeated elements and novel gene families across ecological guilds.</title>
        <authorList>
            <consortium name="Lawrence Berkeley National Laboratory"/>
            <person name="Harder C.B."/>
            <person name="Miyauchi S."/>
            <person name="Viragh M."/>
            <person name="Kuo A."/>
            <person name="Thoen E."/>
            <person name="Andreopoulos B."/>
            <person name="Lu D."/>
            <person name="Skrede I."/>
            <person name="Drula E."/>
            <person name="Henrissat B."/>
            <person name="Morin E."/>
            <person name="Kohler A."/>
            <person name="Barry K."/>
            <person name="LaButti K."/>
            <person name="Morin E."/>
            <person name="Salamov A."/>
            <person name="Lipzen A."/>
            <person name="Mereny Z."/>
            <person name="Hegedus B."/>
            <person name="Baldrian P."/>
            <person name="Stursova M."/>
            <person name="Weitz H."/>
            <person name="Taylor A."/>
            <person name="Grigoriev I.V."/>
            <person name="Nagy L.G."/>
            <person name="Martin F."/>
            <person name="Kauserud H."/>
        </authorList>
    </citation>
    <scope>NUCLEOTIDE SEQUENCE</scope>
    <source>
        <strain evidence="3">CBHHK200</strain>
    </source>
</reference>
<dbReference type="InterPro" id="IPR053185">
    <property type="entry name" value="SET_domain_protein"/>
</dbReference>
<protein>
    <submittedName>
        <fullName evidence="3">SET domain-containing protein</fullName>
    </submittedName>
</protein>
<keyword evidence="4" id="KW-1185">Reference proteome</keyword>
<organism evidence="3 4">
    <name type="scientific">Mycena alexandri</name>
    <dbReference type="NCBI Taxonomy" id="1745969"/>
    <lineage>
        <taxon>Eukaryota</taxon>
        <taxon>Fungi</taxon>
        <taxon>Dikarya</taxon>
        <taxon>Basidiomycota</taxon>
        <taxon>Agaricomycotina</taxon>
        <taxon>Agaricomycetes</taxon>
        <taxon>Agaricomycetidae</taxon>
        <taxon>Agaricales</taxon>
        <taxon>Marasmiineae</taxon>
        <taxon>Mycenaceae</taxon>
        <taxon>Mycena</taxon>
    </lineage>
</organism>
<dbReference type="Pfam" id="PF00856">
    <property type="entry name" value="SET"/>
    <property type="match status" value="1"/>
</dbReference>
<feature type="region of interest" description="Disordered" evidence="1">
    <location>
        <begin position="1"/>
        <end position="23"/>
    </location>
</feature>
<dbReference type="PANTHER" id="PTHR47332:SF4">
    <property type="entry name" value="SET DOMAIN-CONTAINING PROTEIN 5"/>
    <property type="match status" value="1"/>
</dbReference>
<feature type="domain" description="SET" evidence="2">
    <location>
        <begin position="78"/>
        <end position="246"/>
    </location>
</feature>
<name>A0AAD6SLT8_9AGAR</name>
<dbReference type="EMBL" id="JARJCM010000095">
    <property type="protein sequence ID" value="KAJ7030043.1"/>
    <property type="molecule type" value="Genomic_DNA"/>
</dbReference>